<dbReference type="GO" id="GO:0016491">
    <property type="term" value="F:oxidoreductase activity"/>
    <property type="evidence" value="ECO:0007669"/>
    <property type="project" value="UniProtKB-KW"/>
</dbReference>
<dbReference type="InterPro" id="IPR051267">
    <property type="entry name" value="STEAP_metalloreductase"/>
</dbReference>
<sequence length="294" mass="31367">MSQTIAFIGSGNIGRTLARLAVDAGLDVVLSNSRGPETLADVVAELGDDARAATPAEAARATGLIVVSLPFHAYDKLPADALAGRTVIDTMHYFPERDGRIDDLEERRTTSSELLQRHLSGSHVVKTLGNMDFLRLYGSARPSGHPERSALPVTGDDAKAKAKVVRFMDTLGYDALDVGSLADSWRHEAGTPINVLPYVGEPPKGMTQEQAHEWMFNGPSAVVSADRVKELTGQATRPHRPRRPLPGGPLPGRPLTRPHPDAPGTGQGGPGAPVRPWQGGTRTRKSAHRTEPAG</sequence>
<feature type="region of interest" description="Disordered" evidence="2">
    <location>
        <begin position="232"/>
        <end position="294"/>
    </location>
</feature>
<reference evidence="4" key="2">
    <citation type="submission" date="2020-09" db="EMBL/GenBank/DDBJ databases">
        <authorList>
            <person name="Sun Q."/>
            <person name="Ohkuma M."/>
        </authorList>
    </citation>
    <scope>NUCLEOTIDE SEQUENCE</scope>
    <source>
        <strain evidence="4">JCM 4125</strain>
    </source>
</reference>
<organism evidence="4 5">
    <name type="scientific">Streptomyces phaeofaciens</name>
    <dbReference type="NCBI Taxonomy" id="68254"/>
    <lineage>
        <taxon>Bacteria</taxon>
        <taxon>Bacillati</taxon>
        <taxon>Actinomycetota</taxon>
        <taxon>Actinomycetes</taxon>
        <taxon>Kitasatosporales</taxon>
        <taxon>Streptomycetaceae</taxon>
        <taxon>Streptomyces</taxon>
    </lineage>
</organism>
<feature type="domain" description="Pyrroline-5-carboxylate reductase catalytic N-terminal" evidence="3">
    <location>
        <begin position="4"/>
        <end position="92"/>
    </location>
</feature>
<evidence type="ECO:0000256" key="1">
    <source>
        <dbReference type="ARBA" id="ARBA00023002"/>
    </source>
</evidence>
<protein>
    <submittedName>
        <fullName evidence="4">NADP oxidoreductase</fullName>
    </submittedName>
</protein>
<dbReference type="AlphaFoldDB" id="A0A918HPX1"/>
<dbReference type="InterPro" id="IPR036291">
    <property type="entry name" value="NAD(P)-bd_dom_sf"/>
</dbReference>
<evidence type="ECO:0000259" key="3">
    <source>
        <dbReference type="Pfam" id="PF03807"/>
    </source>
</evidence>
<dbReference type="Proteomes" id="UP000646776">
    <property type="component" value="Unassembled WGS sequence"/>
</dbReference>
<dbReference type="Gene3D" id="3.40.50.720">
    <property type="entry name" value="NAD(P)-binding Rossmann-like Domain"/>
    <property type="match status" value="1"/>
</dbReference>
<dbReference type="InterPro" id="IPR028939">
    <property type="entry name" value="P5C_Rdtase_cat_N"/>
</dbReference>
<dbReference type="SUPFAM" id="SSF51735">
    <property type="entry name" value="NAD(P)-binding Rossmann-fold domains"/>
    <property type="match status" value="1"/>
</dbReference>
<proteinExistence type="predicted"/>
<name>A0A918HPX1_9ACTN</name>
<gene>
    <name evidence="4" type="ORF">GCM10010226_82050</name>
</gene>
<dbReference type="PANTHER" id="PTHR14239">
    <property type="entry name" value="DUDULIN-RELATED"/>
    <property type="match status" value="1"/>
</dbReference>
<dbReference type="PANTHER" id="PTHR14239:SF10">
    <property type="entry name" value="REDUCTASE"/>
    <property type="match status" value="1"/>
</dbReference>
<dbReference type="RefSeq" id="WP_189717722.1">
    <property type="nucleotide sequence ID" value="NZ_BMSA01000039.1"/>
</dbReference>
<evidence type="ECO:0000313" key="4">
    <source>
        <dbReference type="EMBL" id="GGT91627.1"/>
    </source>
</evidence>
<evidence type="ECO:0000313" key="5">
    <source>
        <dbReference type="Proteomes" id="UP000646776"/>
    </source>
</evidence>
<comment type="caution">
    <text evidence="4">The sequence shown here is derived from an EMBL/GenBank/DDBJ whole genome shotgun (WGS) entry which is preliminary data.</text>
</comment>
<dbReference type="Pfam" id="PF03807">
    <property type="entry name" value="F420_oxidored"/>
    <property type="match status" value="1"/>
</dbReference>
<dbReference type="EMBL" id="BMSA01000039">
    <property type="protein sequence ID" value="GGT91627.1"/>
    <property type="molecule type" value="Genomic_DNA"/>
</dbReference>
<accession>A0A918HPX1</accession>
<keyword evidence="5" id="KW-1185">Reference proteome</keyword>
<keyword evidence="1" id="KW-0560">Oxidoreductase</keyword>
<evidence type="ECO:0000256" key="2">
    <source>
        <dbReference type="SAM" id="MobiDB-lite"/>
    </source>
</evidence>
<reference evidence="4" key="1">
    <citation type="journal article" date="2014" name="Int. J. Syst. Evol. Microbiol.">
        <title>Complete genome sequence of Corynebacterium casei LMG S-19264T (=DSM 44701T), isolated from a smear-ripened cheese.</title>
        <authorList>
            <consortium name="US DOE Joint Genome Institute (JGI-PGF)"/>
            <person name="Walter F."/>
            <person name="Albersmeier A."/>
            <person name="Kalinowski J."/>
            <person name="Ruckert C."/>
        </authorList>
    </citation>
    <scope>NUCLEOTIDE SEQUENCE</scope>
    <source>
        <strain evidence="4">JCM 4125</strain>
    </source>
</reference>